<evidence type="ECO:0000259" key="2">
    <source>
        <dbReference type="Pfam" id="PF02311"/>
    </source>
</evidence>
<dbReference type="InterPro" id="IPR003313">
    <property type="entry name" value="AraC-bd"/>
</dbReference>
<dbReference type="SUPFAM" id="SSF51215">
    <property type="entry name" value="Regulatory protein AraC"/>
    <property type="match status" value="1"/>
</dbReference>
<reference evidence="3 4" key="1">
    <citation type="submission" date="2020-01" db="EMBL/GenBank/DDBJ databases">
        <title>Genome analysis of Anaerocolumna sp. CBA3638.</title>
        <authorList>
            <person name="Kim J."/>
            <person name="Roh S.W."/>
        </authorList>
    </citation>
    <scope>NUCLEOTIDE SEQUENCE [LARGE SCALE GENOMIC DNA]</scope>
    <source>
        <strain evidence="3 4">CBA3638</strain>
    </source>
</reference>
<keyword evidence="4" id="KW-1185">Reference proteome</keyword>
<dbReference type="AlphaFoldDB" id="A0A6P1TQ72"/>
<dbReference type="KEGG" id="anr:Ana3638_17565"/>
<sequence>MIIIKDTKKLKPEYPFEISEQILKKADNCEDSFHWHSFFEITYIYKGCGNYYVNGQKYDVDQGTS</sequence>
<feature type="domain" description="AraC-type arabinose-binding/dimerisation" evidence="2">
    <location>
        <begin position="33"/>
        <end position="64"/>
    </location>
</feature>
<evidence type="ECO:0000313" key="3">
    <source>
        <dbReference type="EMBL" id="QHQ62369.1"/>
    </source>
</evidence>
<organism evidence="3 4">
    <name type="scientific">Anaerocolumna sedimenticola</name>
    <dbReference type="NCBI Taxonomy" id="2696063"/>
    <lineage>
        <taxon>Bacteria</taxon>
        <taxon>Bacillati</taxon>
        <taxon>Bacillota</taxon>
        <taxon>Clostridia</taxon>
        <taxon>Lachnospirales</taxon>
        <taxon>Lachnospiraceae</taxon>
        <taxon>Anaerocolumna</taxon>
    </lineage>
</organism>
<dbReference type="Gene3D" id="2.60.120.10">
    <property type="entry name" value="Jelly Rolls"/>
    <property type="match status" value="1"/>
</dbReference>
<dbReference type="GO" id="GO:0003677">
    <property type="term" value="F:DNA binding"/>
    <property type="evidence" value="ECO:0007669"/>
    <property type="project" value="UniProtKB-KW"/>
</dbReference>
<protein>
    <recommendedName>
        <fullName evidence="2">AraC-type arabinose-binding/dimerisation domain-containing protein</fullName>
    </recommendedName>
</protein>
<keyword evidence="1" id="KW-0238">DNA-binding</keyword>
<evidence type="ECO:0000313" key="4">
    <source>
        <dbReference type="Proteomes" id="UP000464314"/>
    </source>
</evidence>
<dbReference type="InterPro" id="IPR037923">
    <property type="entry name" value="HTH-like"/>
</dbReference>
<gene>
    <name evidence="3" type="ORF">Ana3638_17565</name>
</gene>
<proteinExistence type="predicted"/>
<dbReference type="Proteomes" id="UP000464314">
    <property type="component" value="Chromosome"/>
</dbReference>
<accession>A0A6P1TQ72</accession>
<evidence type="ECO:0000256" key="1">
    <source>
        <dbReference type="ARBA" id="ARBA00023125"/>
    </source>
</evidence>
<dbReference type="Pfam" id="PF02311">
    <property type="entry name" value="AraC_binding"/>
    <property type="match status" value="1"/>
</dbReference>
<name>A0A6P1TQ72_9FIRM</name>
<dbReference type="EMBL" id="CP048000">
    <property type="protein sequence ID" value="QHQ62369.1"/>
    <property type="molecule type" value="Genomic_DNA"/>
</dbReference>
<dbReference type="RefSeq" id="WP_161839193.1">
    <property type="nucleotide sequence ID" value="NZ_CP048000.1"/>
</dbReference>
<dbReference type="GO" id="GO:0006355">
    <property type="term" value="P:regulation of DNA-templated transcription"/>
    <property type="evidence" value="ECO:0007669"/>
    <property type="project" value="InterPro"/>
</dbReference>
<dbReference type="InterPro" id="IPR014710">
    <property type="entry name" value="RmlC-like_jellyroll"/>
</dbReference>